<dbReference type="InterPro" id="IPR040982">
    <property type="entry name" value="DNA_pol3_finger"/>
</dbReference>
<dbReference type="PANTHER" id="PTHR32294">
    <property type="entry name" value="DNA POLYMERASE III SUBUNIT ALPHA"/>
    <property type="match status" value="1"/>
</dbReference>
<dbReference type="OrthoDB" id="244056at2"/>
<organism evidence="8 9">
    <name type="scientific">Paenibacillus illinoisensis</name>
    <dbReference type="NCBI Taxonomy" id="59845"/>
    <lineage>
        <taxon>Bacteria</taxon>
        <taxon>Bacillati</taxon>
        <taxon>Bacillota</taxon>
        <taxon>Bacilli</taxon>
        <taxon>Bacillales</taxon>
        <taxon>Paenibacillaceae</taxon>
        <taxon>Paenibacillus</taxon>
    </lineage>
</organism>
<feature type="domain" description="Polymerase/histidinol phosphatase N-terminal" evidence="7">
    <location>
        <begin position="8"/>
        <end position="87"/>
    </location>
</feature>
<dbReference type="RefSeq" id="WP_110759634.1">
    <property type="nucleotide sequence ID" value="NZ_PRLG01000020.1"/>
</dbReference>
<comment type="caution">
    <text evidence="8">The sequence shown here is derived from an EMBL/GenBank/DDBJ whole genome shotgun (WGS) entry which is preliminary data.</text>
</comment>
<keyword evidence="5" id="KW-0239">DNA-directed DNA polymerase</keyword>
<dbReference type="Pfam" id="PF07733">
    <property type="entry name" value="DNA_pol3_alpha"/>
    <property type="match status" value="1"/>
</dbReference>
<dbReference type="GO" id="GO:0006260">
    <property type="term" value="P:DNA replication"/>
    <property type="evidence" value="ECO:0007669"/>
    <property type="project" value="UniProtKB-KW"/>
</dbReference>
<accession>A0A2W0CWX6</accession>
<comment type="catalytic activity">
    <reaction evidence="6">
        <text>DNA(n) + a 2'-deoxyribonucleoside 5'-triphosphate = DNA(n+1) + diphosphate</text>
        <dbReference type="Rhea" id="RHEA:22508"/>
        <dbReference type="Rhea" id="RHEA-COMP:17339"/>
        <dbReference type="Rhea" id="RHEA-COMP:17340"/>
        <dbReference type="ChEBI" id="CHEBI:33019"/>
        <dbReference type="ChEBI" id="CHEBI:61560"/>
        <dbReference type="ChEBI" id="CHEBI:173112"/>
        <dbReference type="EC" id="2.7.7.7"/>
    </reaction>
</comment>
<evidence type="ECO:0000256" key="1">
    <source>
        <dbReference type="ARBA" id="ARBA00012417"/>
    </source>
</evidence>
<dbReference type="Pfam" id="PF17657">
    <property type="entry name" value="DNA_pol3_finger"/>
    <property type="match status" value="1"/>
</dbReference>
<evidence type="ECO:0000256" key="3">
    <source>
        <dbReference type="ARBA" id="ARBA00022695"/>
    </source>
</evidence>
<dbReference type="InterPro" id="IPR004013">
    <property type="entry name" value="PHP_dom"/>
</dbReference>
<dbReference type="Gene3D" id="1.10.10.1600">
    <property type="entry name" value="Bacterial DNA polymerase III alpha subunit, thumb domain"/>
    <property type="match status" value="1"/>
</dbReference>
<proteinExistence type="predicted"/>
<evidence type="ECO:0000259" key="7">
    <source>
        <dbReference type="SMART" id="SM00481"/>
    </source>
</evidence>
<dbReference type="SUPFAM" id="SSF89550">
    <property type="entry name" value="PHP domain-like"/>
    <property type="match status" value="1"/>
</dbReference>
<dbReference type="Pfam" id="PF02811">
    <property type="entry name" value="PHP"/>
    <property type="match status" value="1"/>
</dbReference>
<evidence type="ECO:0000256" key="4">
    <source>
        <dbReference type="ARBA" id="ARBA00022705"/>
    </source>
</evidence>
<name>A0A2W0CWX6_9BACL</name>
<dbReference type="PANTHER" id="PTHR32294:SF0">
    <property type="entry name" value="DNA POLYMERASE III SUBUNIT ALPHA"/>
    <property type="match status" value="1"/>
</dbReference>
<keyword evidence="4" id="KW-0235">DNA replication</keyword>
<dbReference type="GO" id="GO:0008408">
    <property type="term" value="F:3'-5' exonuclease activity"/>
    <property type="evidence" value="ECO:0007669"/>
    <property type="project" value="InterPro"/>
</dbReference>
<evidence type="ECO:0000256" key="6">
    <source>
        <dbReference type="ARBA" id="ARBA00049244"/>
    </source>
</evidence>
<dbReference type="InterPro" id="IPR011708">
    <property type="entry name" value="DNA_pol3_alpha_NTPase_dom"/>
</dbReference>
<dbReference type="InterPro" id="IPR003141">
    <property type="entry name" value="Pol/His_phosphatase_N"/>
</dbReference>
<dbReference type="EMBL" id="PRLG01000020">
    <property type="protein sequence ID" value="PYY28161.1"/>
    <property type="molecule type" value="Genomic_DNA"/>
</dbReference>
<dbReference type="GO" id="GO:0003887">
    <property type="term" value="F:DNA-directed DNA polymerase activity"/>
    <property type="evidence" value="ECO:0007669"/>
    <property type="project" value="UniProtKB-KW"/>
</dbReference>
<dbReference type="InterPro" id="IPR029460">
    <property type="entry name" value="DNAPol_HHH"/>
</dbReference>
<dbReference type="InterPro" id="IPR041931">
    <property type="entry name" value="DNA_pol3_alpha_thumb_dom"/>
</dbReference>
<dbReference type="SMART" id="SM00481">
    <property type="entry name" value="POLIIIAc"/>
    <property type="match status" value="1"/>
</dbReference>
<evidence type="ECO:0000256" key="2">
    <source>
        <dbReference type="ARBA" id="ARBA00022679"/>
    </source>
</evidence>
<gene>
    <name evidence="8" type="primary">yorL</name>
    <name evidence="8" type="ORF">PIL02S_03307</name>
</gene>
<keyword evidence="2 8" id="KW-0808">Transferase</keyword>
<sequence>MCNQCNSILLHNHSDRGSNLKLRDTTNRVEDLIQTVHDMGHKGVAFTEHESISSHVKAIQVTEKLKKDGKIDQDFKLILGNEIYLVDSLEEVRDNYQSGGVTKFPHFILLAKDEAGHEQIRYMSSVAWEQSYFTGPMLRTPTVKDFLRSVVDKNPGHLIASSACLGSPHCLGLLEMKKCLEEGDLSKAEAAYQKVCDFTDWCIDVFGKDDFYLELQPAYSEEQIYCNKELLKLAEKFDLKYIVTTDSHYLRPEDRIVHKAFLNAKEGEREVDAFYEATFVQNHDEISERLNYLSHDVIKQALDYTMEIGNKIEDFTLIKPTVIPKIDLPDFELRGTFKSIYNKYEFINKMAHAPNPQDKYIVKLIEDGFYELIPYNTYSNTKLHEVAQRIDTELGELWKISENLNQSVASYYITVREIVNVIWDDDCGNSLVGPARGSAAGYLICYLLGITQINPLEYGIEMPHWRHLTSERPEFPDIDIDTEAAKRDQIFRQLKKYFGDDRVLQVCTFGTEASKSAVQTAARGLGIDNDTAMFVSGLIPFERGSSWTLNDCVNGNKEKEREPVTEFINQINKHENWLKVSMKIEGLINKRSIHASGVIVFNEEFYKSNAMMTAPNGTHVTQFSLEDCEAVSNMKFDLLTIEGLDKIRVSLDKLLERNLMEWQGNLRSTYNKYLHPTVIDIESPEVYELIGQDSITDLFQFSTEIGIQTVKRTKPTNLIELASANSLMRLMGGGHGKETPIDSFIRFKNNIGEWYDELHENGLNEDEIKTMEEHLLKLNGVADTQESIMLLSMDKRVAGFTIKDANKLRKVIAKKKADEIEDIKNTFYGKGLELGNRHEILEYVWNVQIVRQLGYSFSVLHTLAYSIIALQEASLNINYDPIYWRTACLTVNSASVDDNRNDDEEENHKAQSTNYGKIAAAIGNMQSRGVKIGLPSINKAGFGFEPDIQNNQIIFGLKGINGIGDDVVQNIIKNRPYNSFDDFIVRMHDSSIIKKSQVLQLIKAGCFEEFGNRINVMTEFISKLYVPKTKLNLQNLNAVIESKIVPKEMNRYTKLFNFRKYVMKSVYKKDGKEKFYKLDSTSTPFYYEHFSGEGIIDYHNNFPIIKETTFKKEYDKKMEGIKEWLSTTEVLELFNAKQYEKEWYTYADGTISKWEMDSLSFYYTEHELKDINKEKYGIVDFSNLPEDPIVTEMMQFRNGARPKYKLNLIAGTVLDKDKNKNTVTILTVDGVVTVKYYDGAFAHYNKQISKPKPDGSKEVVEKTWFSRGNKLVLYGYRRGAQFRPYRYKDSPINHTTMLINKVDSNGNIKVTQERAKV</sequence>
<dbReference type="InterPro" id="IPR004805">
    <property type="entry name" value="DnaE2/DnaE/PolC"/>
</dbReference>
<evidence type="ECO:0000256" key="5">
    <source>
        <dbReference type="ARBA" id="ARBA00022932"/>
    </source>
</evidence>
<reference evidence="8 9" key="1">
    <citation type="submission" date="2018-01" db="EMBL/GenBank/DDBJ databases">
        <title>Genome sequence of the PGP bacterium Paenibacillus illinoisensis E3.</title>
        <authorList>
            <person name="Rolli E."/>
            <person name="Marasco R."/>
            <person name="Bessem C."/>
            <person name="Michoud G."/>
            <person name="Gaiarsa S."/>
            <person name="Borin S."/>
            <person name="Daffonchio D."/>
        </authorList>
    </citation>
    <scope>NUCLEOTIDE SEQUENCE [LARGE SCALE GENOMIC DNA]</scope>
    <source>
        <strain evidence="8 9">E3</strain>
    </source>
</reference>
<dbReference type="Gene3D" id="3.20.20.140">
    <property type="entry name" value="Metal-dependent hydrolases"/>
    <property type="match status" value="1"/>
</dbReference>
<evidence type="ECO:0000313" key="9">
    <source>
        <dbReference type="Proteomes" id="UP000247459"/>
    </source>
</evidence>
<dbReference type="InterPro" id="IPR016195">
    <property type="entry name" value="Pol/histidinol_Pase-like"/>
</dbReference>
<dbReference type="Gene3D" id="1.10.150.870">
    <property type="match status" value="1"/>
</dbReference>
<dbReference type="EC" id="2.7.7.7" evidence="1"/>
<dbReference type="Pfam" id="PF14579">
    <property type="entry name" value="HHH_6"/>
    <property type="match status" value="1"/>
</dbReference>
<protein>
    <recommendedName>
        <fullName evidence="1">DNA-directed DNA polymerase</fullName>
        <ecNumber evidence="1">2.7.7.7</ecNumber>
    </recommendedName>
</protein>
<keyword evidence="3 8" id="KW-0548">Nucleotidyltransferase</keyword>
<evidence type="ECO:0000313" key="8">
    <source>
        <dbReference type="EMBL" id="PYY28161.1"/>
    </source>
</evidence>
<dbReference type="Proteomes" id="UP000247459">
    <property type="component" value="Unassembled WGS sequence"/>
</dbReference>